<evidence type="ECO:0000256" key="6">
    <source>
        <dbReference type="ARBA" id="ARBA00023163"/>
    </source>
</evidence>
<evidence type="ECO:0000313" key="9">
    <source>
        <dbReference type="Proteomes" id="UP000031036"/>
    </source>
</evidence>
<dbReference type="PANTHER" id="PTHR48249:SF3">
    <property type="entry name" value="MEDIATOR OF RNA POLYMERASE II TRANSCRIPTION SUBUNIT 13"/>
    <property type="match status" value="1"/>
</dbReference>
<dbReference type="Proteomes" id="UP000031036">
    <property type="component" value="Unassembled WGS sequence"/>
</dbReference>
<evidence type="ECO:0000256" key="1">
    <source>
        <dbReference type="ARBA" id="ARBA00004123"/>
    </source>
</evidence>
<comment type="similarity">
    <text evidence="2">Belongs to the Mediator complex subunit 13 family.</text>
</comment>
<name>A0A0B2VAY3_TOXCA</name>
<dbReference type="GO" id="GO:0016592">
    <property type="term" value="C:mediator complex"/>
    <property type="evidence" value="ECO:0007669"/>
    <property type="project" value="TreeGrafter"/>
</dbReference>
<evidence type="ECO:0000256" key="2">
    <source>
        <dbReference type="ARBA" id="ARBA00009354"/>
    </source>
</evidence>
<dbReference type="PANTHER" id="PTHR48249">
    <property type="entry name" value="MEDIATOR OF RNA POLYMERASE II TRANSCRIPTION SUBUNIT 13"/>
    <property type="match status" value="1"/>
</dbReference>
<protein>
    <recommendedName>
        <fullName evidence="3">Mediator of RNA polymerase II transcription subunit 13</fullName>
    </recommendedName>
</protein>
<evidence type="ECO:0000256" key="7">
    <source>
        <dbReference type="ARBA" id="ARBA00023242"/>
    </source>
</evidence>
<dbReference type="OrthoDB" id="103819at2759"/>
<evidence type="ECO:0000313" key="8">
    <source>
        <dbReference type="EMBL" id="KHN78617.1"/>
    </source>
</evidence>
<keyword evidence="7" id="KW-0539">Nucleus</keyword>
<evidence type="ECO:0000256" key="5">
    <source>
        <dbReference type="ARBA" id="ARBA00023015"/>
    </source>
</evidence>
<keyword evidence="5" id="KW-0805">Transcription regulation</keyword>
<dbReference type="InterPro" id="IPR051139">
    <property type="entry name" value="Mediator_complx_sub13"/>
</dbReference>
<evidence type="ECO:0000256" key="3">
    <source>
        <dbReference type="ARBA" id="ARBA00019618"/>
    </source>
</evidence>
<sequence length="244" mass="27616">MVELPIRMREDLGGEDGQGNWSVPGIQYETRTLFFKALHNLIERKRQNYFSLTATNAWDTSLGWCSRLPAAKSGNQQRESGTAWMSNSTKMTTNGGSLEDCHTNVFALTELNGLKWKCLTTPLSQRTWTSLEHDPVLSAYAKCLQAGILCAWRRQPPQPSSTLAALPLPDYRIDVIKELWVFWYSQEEPECLAQYTSHLSCGEDGQGNWSVPGIQYETRTLFFKALHNLIERGPGNGSINRRDQ</sequence>
<gene>
    <name evidence="8" type="primary">let-19</name>
    <name evidence="8" type="ORF">Tcan_05892</name>
</gene>
<comment type="subcellular location">
    <subcellularLocation>
        <location evidence="1">Nucleus</location>
    </subcellularLocation>
</comment>
<proteinExistence type="inferred from homology"/>
<keyword evidence="9" id="KW-1185">Reference proteome</keyword>
<comment type="caution">
    <text evidence="8">The sequence shown here is derived from an EMBL/GenBank/DDBJ whole genome shotgun (WGS) entry which is preliminary data.</text>
</comment>
<dbReference type="STRING" id="6265.A0A0B2VAY3"/>
<dbReference type="AlphaFoldDB" id="A0A0B2VAY3"/>
<accession>A0A0B2VAY3</accession>
<dbReference type="GO" id="GO:0045944">
    <property type="term" value="P:positive regulation of transcription by RNA polymerase II"/>
    <property type="evidence" value="ECO:0007669"/>
    <property type="project" value="TreeGrafter"/>
</dbReference>
<dbReference type="EMBL" id="JPKZ01002075">
    <property type="protein sequence ID" value="KHN78617.1"/>
    <property type="molecule type" value="Genomic_DNA"/>
</dbReference>
<reference evidence="8 9" key="1">
    <citation type="submission" date="2014-11" db="EMBL/GenBank/DDBJ databases">
        <title>Genetic blueprint of the zoonotic pathogen Toxocara canis.</title>
        <authorList>
            <person name="Zhu X.-Q."/>
            <person name="Korhonen P.K."/>
            <person name="Cai H."/>
            <person name="Young N.D."/>
            <person name="Nejsum P."/>
            <person name="von Samson-Himmelstjerna G."/>
            <person name="Boag P.R."/>
            <person name="Tan P."/>
            <person name="Li Q."/>
            <person name="Min J."/>
            <person name="Yang Y."/>
            <person name="Wang X."/>
            <person name="Fang X."/>
            <person name="Hall R.S."/>
            <person name="Hofmann A."/>
            <person name="Sternberg P.W."/>
            <person name="Jex A.R."/>
            <person name="Gasser R.B."/>
        </authorList>
    </citation>
    <scope>NUCLEOTIDE SEQUENCE [LARGE SCALE GENOMIC DNA]</scope>
    <source>
        <strain evidence="8">PN_DK_2014</strain>
    </source>
</reference>
<dbReference type="GO" id="GO:0003713">
    <property type="term" value="F:transcription coactivator activity"/>
    <property type="evidence" value="ECO:0007669"/>
    <property type="project" value="TreeGrafter"/>
</dbReference>
<keyword evidence="6" id="KW-0804">Transcription</keyword>
<keyword evidence="4" id="KW-0678">Repressor</keyword>
<organism evidence="8 9">
    <name type="scientific">Toxocara canis</name>
    <name type="common">Canine roundworm</name>
    <dbReference type="NCBI Taxonomy" id="6265"/>
    <lineage>
        <taxon>Eukaryota</taxon>
        <taxon>Metazoa</taxon>
        <taxon>Ecdysozoa</taxon>
        <taxon>Nematoda</taxon>
        <taxon>Chromadorea</taxon>
        <taxon>Rhabditida</taxon>
        <taxon>Spirurina</taxon>
        <taxon>Ascaridomorpha</taxon>
        <taxon>Ascaridoidea</taxon>
        <taxon>Toxocaridae</taxon>
        <taxon>Toxocara</taxon>
    </lineage>
</organism>
<evidence type="ECO:0000256" key="4">
    <source>
        <dbReference type="ARBA" id="ARBA00022491"/>
    </source>
</evidence>